<evidence type="ECO:0000313" key="2">
    <source>
        <dbReference type="EMBL" id="WAC14421.1"/>
    </source>
</evidence>
<feature type="domain" description="AMP-dependent synthetase/ligase" evidence="1">
    <location>
        <begin position="42"/>
        <end position="190"/>
    </location>
</feature>
<dbReference type="Gene3D" id="3.40.50.12780">
    <property type="entry name" value="N-terminal domain of ligase-like"/>
    <property type="match status" value="1"/>
</dbReference>
<dbReference type="RefSeq" id="WP_244819788.1">
    <property type="nucleotide sequence ID" value="NZ_CP112998.1"/>
</dbReference>
<dbReference type="Gene3D" id="3.30.300.30">
    <property type="match status" value="1"/>
</dbReference>
<dbReference type="EMBL" id="CP112998">
    <property type="protein sequence ID" value="WAC14421.1"/>
    <property type="molecule type" value="Genomic_DNA"/>
</dbReference>
<dbReference type="SUPFAM" id="SSF56801">
    <property type="entry name" value="Acetyl-CoA synthetase-like"/>
    <property type="match status" value="1"/>
</dbReference>
<proteinExistence type="predicted"/>
<accession>A0A9E8NGA4</accession>
<dbReference type="Pfam" id="PF00501">
    <property type="entry name" value="AMP-binding"/>
    <property type="match status" value="1"/>
</dbReference>
<dbReference type="PANTHER" id="PTHR43767:SF1">
    <property type="entry name" value="NONRIBOSOMAL PEPTIDE SYNTHASE PES1 (EUROFUNG)-RELATED"/>
    <property type="match status" value="1"/>
</dbReference>
<protein>
    <submittedName>
        <fullName evidence="2">AMP-binding protein</fullName>
    </submittedName>
</protein>
<dbReference type="InterPro" id="IPR045851">
    <property type="entry name" value="AMP-bd_C_sf"/>
</dbReference>
<reference evidence="2" key="1">
    <citation type="submission" date="2022-11" db="EMBL/GenBank/DDBJ databases">
        <title>Dyadobacter pollutisoli sp. nov., isolated from plastic dumped soil.</title>
        <authorList>
            <person name="Kim J.M."/>
            <person name="Kim K.R."/>
            <person name="Lee J.K."/>
            <person name="Hao L."/>
            <person name="Jeon C.O."/>
        </authorList>
    </citation>
    <scope>NUCLEOTIDE SEQUENCE</scope>
    <source>
        <strain evidence="2">U1</strain>
    </source>
</reference>
<sequence>MMWKINTTELPNTPRPEHAYFSKVFDFMESWRQGQMEFTLQTSGSTGTPKPIQVTRKQLTASALMTGKALQIGKGTRALVSLNASYIAGLMMLVRGMELDWELTIVEPSSNPMIGLPQDEHFDFVAMVPMQLTACLEDSRTRQLVNNLGKILLGGAPVGVSLQKKVSDLQIPVYQSYGMTETVSHVALKKLNGRDVTGRYFFLPGINFGTDARGCLFVSGEVTNQLVVQTNDLVEISGNTFEWIGRADNVINSGGIKIILDIVDGLIAEVFHDLNLMNSFFTWYQPDEKLGQKLVLIIEGSAELVVETDILAEIRARVSAYETPKHVYFVDQFIKTATDKVDKRETVQQLFGS</sequence>
<dbReference type="Proteomes" id="UP001164653">
    <property type="component" value="Chromosome"/>
</dbReference>
<gene>
    <name evidence="2" type="ORF">ON006_10790</name>
</gene>
<dbReference type="KEGG" id="dpf:ON006_10790"/>
<dbReference type="InterPro" id="IPR000873">
    <property type="entry name" value="AMP-dep_synth/lig_dom"/>
</dbReference>
<name>A0A9E8NGA4_9BACT</name>
<dbReference type="PANTHER" id="PTHR43767">
    <property type="entry name" value="LONG-CHAIN-FATTY-ACID--COA LIGASE"/>
    <property type="match status" value="1"/>
</dbReference>
<evidence type="ECO:0000313" key="3">
    <source>
        <dbReference type="Proteomes" id="UP001164653"/>
    </source>
</evidence>
<organism evidence="2 3">
    <name type="scientific">Dyadobacter pollutisoli</name>
    <dbReference type="NCBI Taxonomy" id="2910158"/>
    <lineage>
        <taxon>Bacteria</taxon>
        <taxon>Pseudomonadati</taxon>
        <taxon>Bacteroidota</taxon>
        <taxon>Cytophagia</taxon>
        <taxon>Cytophagales</taxon>
        <taxon>Spirosomataceae</taxon>
        <taxon>Dyadobacter</taxon>
    </lineage>
</organism>
<dbReference type="InterPro" id="IPR042099">
    <property type="entry name" value="ANL_N_sf"/>
</dbReference>
<evidence type="ECO:0000259" key="1">
    <source>
        <dbReference type="Pfam" id="PF00501"/>
    </source>
</evidence>
<dbReference type="InterPro" id="IPR050237">
    <property type="entry name" value="ATP-dep_AMP-bd_enzyme"/>
</dbReference>
<keyword evidence="3" id="KW-1185">Reference proteome</keyword>
<dbReference type="GO" id="GO:0016878">
    <property type="term" value="F:acid-thiol ligase activity"/>
    <property type="evidence" value="ECO:0007669"/>
    <property type="project" value="UniProtKB-ARBA"/>
</dbReference>
<dbReference type="AlphaFoldDB" id="A0A9E8NGA4"/>